<evidence type="ECO:0000313" key="2">
    <source>
        <dbReference type="EMBL" id="KAG7399511.1"/>
    </source>
</evidence>
<name>A0A8T1X1P3_9STRA</name>
<accession>A0A8T1X1P3</accession>
<comment type="caution">
    <text evidence="2">The sequence shown here is derived from an EMBL/GenBank/DDBJ whole genome shotgun (WGS) entry which is preliminary data.</text>
</comment>
<organism evidence="2 3">
    <name type="scientific">Phytophthora boehmeriae</name>
    <dbReference type="NCBI Taxonomy" id="109152"/>
    <lineage>
        <taxon>Eukaryota</taxon>
        <taxon>Sar</taxon>
        <taxon>Stramenopiles</taxon>
        <taxon>Oomycota</taxon>
        <taxon>Peronosporomycetes</taxon>
        <taxon>Peronosporales</taxon>
        <taxon>Peronosporaceae</taxon>
        <taxon>Phytophthora</taxon>
    </lineage>
</organism>
<dbReference type="AlphaFoldDB" id="A0A8T1X1P3"/>
<evidence type="ECO:0000313" key="3">
    <source>
        <dbReference type="Proteomes" id="UP000693981"/>
    </source>
</evidence>
<proteinExistence type="predicted"/>
<keyword evidence="3" id="KW-1185">Reference proteome</keyword>
<reference evidence="2" key="1">
    <citation type="submission" date="2021-02" db="EMBL/GenBank/DDBJ databases">
        <authorList>
            <person name="Palmer J.M."/>
        </authorList>
    </citation>
    <scope>NUCLEOTIDE SEQUENCE</scope>
    <source>
        <strain evidence="2">SCRP23</strain>
    </source>
</reference>
<feature type="chain" id="PRO_5035718934" evidence="1">
    <location>
        <begin position="18"/>
        <end position="330"/>
    </location>
</feature>
<dbReference type="EMBL" id="JAGDFL010000052">
    <property type="protein sequence ID" value="KAG7399511.1"/>
    <property type="molecule type" value="Genomic_DNA"/>
</dbReference>
<gene>
    <name evidence="2" type="ORF">PHYBOEH_008746</name>
</gene>
<feature type="signal peptide" evidence="1">
    <location>
        <begin position="1"/>
        <end position="17"/>
    </location>
</feature>
<evidence type="ECO:0000256" key="1">
    <source>
        <dbReference type="SAM" id="SignalP"/>
    </source>
</evidence>
<dbReference type="Proteomes" id="UP000693981">
    <property type="component" value="Unassembled WGS sequence"/>
</dbReference>
<protein>
    <submittedName>
        <fullName evidence="2">Uncharacterized protein</fullName>
    </submittedName>
</protein>
<dbReference type="OrthoDB" id="127992at2759"/>
<keyword evidence="1" id="KW-0732">Signal</keyword>
<sequence length="330" mass="34717">MRLLLLLCVGGFGAVLAGYDATVSWSNATVSTEPELRVALTTGNDPLLPVDAAIQIHLNQFFTVAADASVDTTALQQTTGGTWSVSVAANAFTVQRNGDGTPLNDGTELLFQLTGVTNPIRAGLITVGDVELSSSTDSSLTRILPLQTMQIEPGRLRNSLVTFANLLSGRSTSLTIQLTLAHDVPNDGIVVIYLPYVYGSLSTVALSSLAGMDGTFTLSTKNNMIRIQRVAGSGTGTAGTQQVVIELSGIIHPLLEGPMGLSVLLQTLDGSSRIIDQAYVDTSLNYLSKAQVQISTASLQVAEGDINGAQILFSPSPLPEGNSVSYHIRW</sequence>